<dbReference type="Pfam" id="PF05593">
    <property type="entry name" value="RHS_repeat"/>
    <property type="match status" value="2"/>
</dbReference>
<dbReference type="Proteomes" id="UP001603013">
    <property type="component" value="Unassembled WGS sequence"/>
</dbReference>
<proteinExistence type="predicted"/>
<sequence length="2039" mass="212422">MIAGAVAAVLAAETAVVVATTGQAVALGSQQTGARAAAVEAAPKGPAVAQDEASARLMARLQKRRIEVLSARTETSATYVLPDGQMQTAVYAAPVRVKKDGAWQDINTTLADAGADLRPRAATADVTVSDGGDTKLVSVARDGRGFAMGWEKNLPAPKLKGDTAAYDLGGGETLTVTALPQGFSQNVHLAKAPTEPVSYRIPVEAKGLRLSQAPSGRLLLKDSADRLVAEAPAPMMWDSSKDPRSGESKHLAKVPVKIETAKDGKQTLVLSPDPEYFTKDLTYPVTVDPTSTLAASTDTWVATNYPDSQVSSAELKSGTYDGGTTKARAYLKFDVSAFKGKRVNDTNLGLYSFYSSTCSTTGSGTQVRRITGDWNSSTITWGAQPATTDAGAVTSTAAKGYNSTCPAGTVDFDIDAIVQAWADGQPNHGLQIRGTSETDSLTWRRYRSANYVSGDHAQEPHLTVTYDSYPGAPTASAISPSAVNAYNGIRYVTSVTPTMSAKVTDPDGATVRAQFEITPDPAYNETTYTYTGTSAAVASGSTATLTVPSANPLPSGPKLRYRVRGYDGTFYGPWSAYMPFGVNTAKPAAPTISCQTYAKDTWTARAGGAVTCTLDTASTDGQGFLWGLDDANLSQRVDDTVNGTGGDALTISVNPEDGWHTLRAKTIDSGGNLSTDVTSYSFGVGADGAAVISPSDGDDTARRVSLQAKGKAEYTGVTYEYRRGETDAWKTVPTAQVTTTTGGAVSWPAQVTSGTAPPLVWDAATSLAEDGVLELRAVFDSGTTAKYNSQVVEVTLDRQAGNAPSVEVGPGTVNAQTGDFTFSDTDADVFGLSAERSHSSRRPVAQEVQEGQAAIFGPNWSSGVGAEDAGTDWTVLRKTSATSVEILDSTGVATAFTATSGGGWKAESGSEDLTLTGSLTGSFTLKDTGGTVSVFRKVDTAAASWTLATTALSVDDSTTTVVSEKVSVGGAVQSRPKYLIGASPAVDAATCQATPATSGCRVLEYVYASSTTATATAFGTYAGQVAQLKLWATSPGASAATSETVAQYAYDASGRLREVWDPRVSPALKTAYAYDSAGRLTTLTEPGELPWTLTYGKAGTAVTAGEGMLLSASRPTLKQGSATETDGGKAVTTVVYQVPVSGSNAPYQMNAAAVAVWGQSDAPVEATAVFPADQVPASNVGTSLTAGAYKRATIVYADASGREVNTAQPGGHIDSVDYNQFGSEERSLTPGNRALAVGATDAAKAELTRLGIIDATVAERAEQLSTRTVYSADGKRETEEFGPLHLVTLERALTGGTAEGTLPAGTEVPARTHTVNTYDEGRPADAAVADLVTTTVTGAAVQGYATDADRRTTATGYDWASGRPTRSVVDPGGLGVTTTTAYDAAGREIRKTSGRSDGGDALTTLTEYWSATGTGACAGKPAWAGLVCRTRPAGTVTGGGSHPAELVTKTYGYDRWGNVSTATETANGATRTTTVTTDAAGRQIRSAVTGGAGTAVPEATTVYHQQNGEVASQTAAGATVAYGYDALGRRISTTDGSGNTVTTAYDALDRPVQVSDSAPSTTTYAYDTAVEPRGLATKVTDSVAGTFAGTYDADGELATESLPGAVSLTVERDPAGNTTARTYAAADGTALLSDTTGHTAHAQQAGHNQSDGTATSTAYTYDAAGRLVTAKDTADALCTRRSYAFDANSNRTGLTTADCSEGGTASTSTSHTYDSADRIVDSGYAYDAFGRTTATPSGAQLTYYANDLVHSETVGDRRQTWNLDATGRLAAWTVEAKGTDGTWTRTEAKTHHYGTGDNPTWTVEDAQGTLTRYVNGLSGQLTATTDKTGGLVLQLLNLHGDVSVQLPADTTRAPVVLRTDEYGNRTEGATAARYGWVGGHQRSSETLSGSTLMGVRLYSPATGRFLQTDPVPGGSLSAYAYPGDPVNSQDLDGQRWKKKKVWHVKKKKAKKLARALKAGARLASAFGRVGLVMPSFWAKIAGLALEAIGGAMRWFATEIQIKNAMPKSKGVKITVGIWQHKGFWSWVMYPKIKVNRWKK</sequence>
<dbReference type="NCBIfam" id="NF033679">
    <property type="entry name" value="DNRLRE_dom"/>
    <property type="match status" value="1"/>
</dbReference>
<dbReference type="InterPro" id="IPR050708">
    <property type="entry name" value="T6SS_VgrG/RHS"/>
</dbReference>
<reference evidence="1 2" key="1">
    <citation type="submission" date="2024-10" db="EMBL/GenBank/DDBJ databases">
        <title>The Natural Products Discovery Center: Release of the First 8490 Sequenced Strains for Exploring Actinobacteria Biosynthetic Diversity.</title>
        <authorList>
            <person name="Kalkreuter E."/>
            <person name="Kautsar S.A."/>
            <person name="Yang D."/>
            <person name="Bader C.D."/>
            <person name="Teijaro C.N."/>
            <person name="Fluegel L."/>
            <person name="Davis C.M."/>
            <person name="Simpson J.R."/>
            <person name="Lauterbach L."/>
            <person name="Steele A.D."/>
            <person name="Gui C."/>
            <person name="Meng S."/>
            <person name="Li G."/>
            <person name="Viehrig K."/>
            <person name="Ye F."/>
            <person name="Su P."/>
            <person name="Kiefer A.F."/>
            <person name="Nichols A."/>
            <person name="Cepeda A.J."/>
            <person name="Yan W."/>
            <person name="Fan B."/>
            <person name="Jiang Y."/>
            <person name="Adhikari A."/>
            <person name="Zheng C.-J."/>
            <person name="Schuster L."/>
            <person name="Cowan T.M."/>
            <person name="Smanski M.J."/>
            <person name="Chevrette M.G."/>
            <person name="De Carvalho L.P.S."/>
            <person name="Shen B."/>
        </authorList>
    </citation>
    <scope>NUCLEOTIDE SEQUENCE [LARGE SCALE GENOMIC DNA]</scope>
    <source>
        <strain evidence="1 2">NPDC015755</strain>
    </source>
</reference>
<dbReference type="RefSeq" id="WP_391935074.1">
    <property type="nucleotide sequence ID" value="NZ_JBIBSM010000008.1"/>
</dbReference>
<dbReference type="PANTHER" id="PTHR32305:SF15">
    <property type="entry name" value="PROTEIN RHSA-RELATED"/>
    <property type="match status" value="1"/>
</dbReference>
<dbReference type="PANTHER" id="PTHR32305">
    <property type="match status" value="1"/>
</dbReference>
<dbReference type="Gene3D" id="2.180.10.10">
    <property type="entry name" value="RHS repeat-associated core"/>
    <property type="match status" value="2"/>
</dbReference>
<dbReference type="NCBIfam" id="TIGR03696">
    <property type="entry name" value="Rhs_assc_core"/>
    <property type="match status" value="1"/>
</dbReference>
<accession>A0ABW6YED5</accession>
<gene>
    <name evidence="1" type="ORF">ACF05T_17365</name>
</gene>
<protein>
    <submittedName>
        <fullName evidence="1">DNRLRE domain-containing protein</fullName>
    </submittedName>
</protein>
<keyword evidence="2" id="KW-1185">Reference proteome</keyword>
<dbReference type="InterPro" id="IPR031325">
    <property type="entry name" value="RHS_repeat"/>
</dbReference>
<comment type="caution">
    <text evidence="1">The sequence shown here is derived from an EMBL/GenBank/DDBJ whole genome shotgun (WGS) entry which is preliminary data.</text>
</comment>
<dbReference type="InterPro" id="IPR006530">
    <property type="entry name" value="YD"/>
</dbReference>
<dbReference type="InterPro" id="IPR022385">
    <property type="entry name" value="Rhs_assc_core"/>
</dbReference>
<evidence type="ECO:0000313" key="2">
    <source>
        <dbReference type="Proteomes" id="UP001603013"/>
    </source>
</evidence>
<dbReference type="NCBIfam" id="TIGR01643">
    <property type="entry name" value="YD_repeat_2x"/>
    <property type="match status" value="1"/>
</dbReference>
<dbReference type="EMBL" id="JBIBSM010000008">
    <property type="protein sequence ID" value="MFF8277856.1"/>
    <property type="molecule type" value="Genomic_DNA"/>
</dbReference>
<organism evidence="1 2">
    <name type="scientific">Streptomyces lateritius</name>
    <dbReference type="NCBI Taxonomy" id="67313"/>
    <lineage>
        <taxon>Bacteria</taxon>
        <taxon>Bacillati</taxon>
        <taxon>Actinomycetota</taxon>
        <taxon>Actinomycetes</taxon>
        <taxon>Kitasatosporales</taxon>
        <taxon>Streptomycetaceae</taxon>
        <taxon>Streptomyces</taxon>
    </lineage>
</organism>
<evidence type="ECO:0000313" key="1">
    <source>
        <dbReference type="EMBL" id="MFF8277856.1"/>
    </source>
</evidence>
<name>A0ABW6YED5_9ACTN</name>